<evidence type="ECO:0000313" key="1">
    <source>
        <dbReference type="EMBL" id="GLT22779.1"/>
    </source>
</evidence>
<gene>
    <name evidence="1" type="ORF">GCM10007933_22400</name>
</gene>
<keyword evidence="2" id="KW-1185">Reference proteome</keyword>
<sequence length="139" mass="13941">MSIRIDTNPLIAGAVVVGAPGLGVPAETIPSSGDNGPSILYNDIALPADAGKEIRAQVTTWPSGGTLDIGEDGGFTYTGPSGSFRYQLYVDGVAVGAPATVTLNVGTPPAVLPGYPNPADVRAGVVYGPNGEYVGTLVV</sequence>
<dbReference type="RefSeq" id="WP_284188062.1">
    <property type="nucleotide sequence ID" value="NZ_BSPX01000031.1"/>
</dbReference>
<evidence type="ECO:0000313" key="2">
    <source>
        <dbReference type="Proteomes" id="UP001157167"/>
    </source>
</evidence>
<reference evidence="2" key="1">
    <citation type="journal article" date="2019" name="Int. J. Syst. Evol. Microbiol.">
        <title>The Global Catalogue of Microorganisms (GCM) 10K type strain sequencing project: providing services to taxonomists for standard genome sequencing and annotation.</title>
        <authorList>
            <consortium name="The Broad Institute Genomics Platform"/>
            <consortium name="The Broad Institute Genome Sequencing Center for Infectious Disease"/>
            <person name="Wu L."/>
            <person name="Ma J."/>
        </authorList>
    </citation>
    <scope>NUCLEOTIDE SEQUENCE [LARGE SCALE GENOMIC DNA]</scope>
    <source>
        <strain evidence="2">NBRC 102407</strain>
    </source>
</reference>
<dbReference type="Proteomes" id="UP001157167">
    <property type="component" value="Unassembled WGS sequence"/>
</dbReference>
<protein>
    <submittedName>
        <fullName evidence="1">Uncharacterized protein</fullName>
    </submittedName>
</protein>
<comment type="caution">
    <text evidence="1">The sequence shown here is derived from an EMBL/GenBank/DDBJ whole genome shotgun (WGS) entry which is preliminary data.</text>
</comment>
<proteinExistence type="predicted"/>
<name>A0ABQ6FBX4_9RHOO</name>
<accession>A0ABQ6FBX4</accession>
<dbReference type="EMBL" id="BSPX01000031">
    <property type="protein sequence ID" value="GLT22779.1"/>
    <property type="molecule type" value="Genomic_DNA"/>
</dbReference>
<organism evidence="1 2">
    <name type="scientific">Zoogloea oryzae</name>
    <dbReference type="NCBI Taxonomy" id="310767"/>
    <lineage>
        <taxon>Bacteria</taxon>
        <taxon>Pseudomonadati</taxon>
        <taxon>Pseudomonadota</taxon>
        <taxon>Betaproteobacteria</taxon>
        <taxon>Rhodocyclales</taxon>
        <taxon>Zoogloeaceae</taxon>
        <taxon>Zoogloea</taxon>
    </lineage>
</organism>